<dbReference type="SUPFAM" id="SSF52540">
    <property type="entry name" value="P-loop containing nucleoside triphosphate hydrolases"/>
    <property type="match status" value="1"/>
</dbReference>
<dbReference type="OrthoDB" id="9758570at2"/>
<accession>A0A250IFY6</accession>
<dbReference type="PROSITE" id="PS50125">
    <property type="entry name" value="GUANYLATE_CYCLASE_2"/>
    <property type="match status" value="2"/>
</dbReference>
<dbReference type="Pfam" id="PF13191">
    <property type="entry name" value="AAA_16"/>
    <property type="match status" value="1"/>
</dbReference>
<dbReference type="PANTHER" id="PTHR16305">
    <property type="entry name" value="TESTICULAR SOLUBLE ADENYLYL CYCLASE"/>
    <property type="match status" value="1"/>
</dbReference>
<dbReference type="InterPro" id="IPR001054">
    <property type="entry name" value="A/G_cyclase"/>
</dbReference>
<dbReference type="GO" id="GO:0035556">
    <property type="term" value="P:intracellular signal transduction"/>
    <property type="evidence" value="ECO:0007669"/>
    <property type="project" value="InterPro"/>
</dbReference>
<feature type="region of interest" description="Disordered" evidence="3">
    <location>
        <begin position="426"/>
        <end position="446"/>
    </location>
</feature>
<keyword evidence="6" id="KW-1185">Reference proteome</keyword>
<dbReference type="InterPro" id="IPR029787">
    <property type="entry name" value="Nucleotide_cyclase"/>
</dbReference>
<evidence type="ECO:0000313" key="6">
    <source>
        <dbReference type="Proteomes" id="UP000217289"/>
    </source>
</evidence>
<dbReference type="SUPFAM" id="SSF48452">
    <property type="entry name" value="TPR-like"/>
    <property type="match status" value="1"/>
</dbReference>
<gene>
    <name evidence="5" type="ORF">MEBOL_003532</name>
</gene>
<dbReference type="Gene3D" id="1.25.40.10">
    <property type="entry name" value="Tetratricopeptide repeat domain"/>
    <property type="match status" value="1"/>
</dbReference>
<feature type="domain" description="Guanylate cyclase" evidence="4">
    <location>
        <begin position="261"/>
        <end position="383"/>
    </location>
</feature>
<dbReference type="KEGG" id="mbd:MEBOL_003532"/>
<dbReference type="SMART" id="SM00044">
    <property type="entry name" value="CYCc"/>
    <property type="match status" value="1"/>
</dbReference>
<dbReference type="GO" id="GO:0005524">
    <property type="term" value="F:ATP binding"/>
    <property type="evidence" value="ECO:0007669"/>
    <property type="project" value="UniProtKB-KW"/>
</dbReference>
<dbReference type="InterPro" id="IPR011990">
    <property type="entry name" value="TPR-like_helical_dom_sf"/>
</dbReference>
<dbReference type="GO" id="GO:0005737">
    <property type="term" value="C:cytoplasm"/>
    <property type="evidence" value="ECO:0007669"/>
    <property type="project" value="TreeGrafter"/>
</dbReference>
<dbReference type="CDD" id="cd07302">
    <property type="entry name" value="CHD"/>
    <property type="match status" value="2"/>
</dbReference>
<evidence type="ECO:0000259" key="4">
    <source>
        <dbReference type="PROSITE" id="PS50125"/>
    </source>
</evidence>
<proteinExistence type="predicted"/>
<keyword evidence="1" id="KW-0547">Nucleotide-binding</keyword>
<organism evidence="5 6">
    <name type="scientific">Melittangium boletus DSM 14713</name>
    <dbReference type="NCBI Taxonomy" id="1294270"/>
    <lineage>
        <taxon>Bacteria</taxon>
        <taxon>Pseudomonadati</taxon>
        <taxon>Myxococcota</taxon>
        <taxon>Myxococcia</taxon>
        <taxon>Myxococcales</taxon>
        <taxon>Cystobacterineae</taxon>
        <taxon>Archangiaceae</taxon>
        <taxon>Melittangium</taxon>
    </lineage>
</organism>
<dbReference type="Proteomes" id="UP000217289">
    <property type="component" value="Chromosome"/>
</dbReference>
<evidence type="ECO:0000313" key="5">
    <source>
        <dbReference type="EMBL" id="ATB30077.1"/>
    </source>
</evidence>
<protein>
    <recommendedName>
        <fullName evidence="4">Guanylate cyclase domain-containing protein</fullName>
    </recommendedName>
</protein>
<evidence type="ECO:0000256" key="2">
    <source>
        <dbReference type="ARBA" id="ARBA00022840"/>
    </source>
</evidence>
<evidence type="ECO:0000256" key="1">
    <source>
        <dbReference type="ARBA" id="ARBA00022741"/>
    </source>
</evidence>
<dbReference type="InterPro" id="IPR041664">
    <property type="entry name" value="AAA_16"/>
</dbReference>
<dbReference type="GO" id="GO:0004016">
    <property type="term" value="F:adenylate cyclase activity"/>
    <property type="evidence" value="ECO:0007669"/>
    <property type="project" value="UniProtKB-ARBA"/>
</dbReference>
<dbReference type="Gene3D" id="3.30.70.1230">
    <property type="entry name" value="Nucleotide cyclase"/>
    <property type="match status" value="2"/>
</dbReference>
<feature type="domain" description="Guanylate cyclase" evidence="4">
    <location>
        <begin position="40"/>
        <end position="175"/>
    </location>
</feature>
<dbReference type="InterPro" id="IPR027417">
    <property type="entry name" value="P-loop_NTPase"/>
</dbReference>
<dbReference type="GO" id="GO:0009190">
    <property type="term" value="P:cyclic nucleotide biosynthetic process"/>
    <property type="evidence" value="ECO:0007669"/>
    <property type="project" value="InterPro"/>
</dbReference>
<reference evidence="5 6" key="1">
    <citation type="submission" date="2017-06" db="EMBL/GenBank/DDBJ databases">
        <authorList>
            <person name="Kim H.J."/>
            <person name="Triplett B.A."/>
        </authorList>
    </citation>
    <scope>NUCLEOTIDE SEQUENCE [LARGE SCALE GENOMIC DNA]</scope>
    <source>
        <strain evidence="5 6">DSM 14713</strain>
    </source>
</reference>
<evidence type="ECO:0000256" key="3">
    <source>
        <dbReference type="SAM" id="MobiDB-lite"/>
    </source>
</evidence>
<sequence>MTPLSRLHALAAFLPGSLMRALREDDTRPREGAWREQPGAVLFADLTGFTPLAETLDQGGPSGAERLRELLDAYFSQLIDTLRAHGGDVLRFAGDALVALWPAESQEELPRAVTLAARCALVAQSLIEASMPVAGMRTRIKVGIGAGRVRLSDVGGEQGHWDFLASGEPLLEMVQAEHAAQPGDIIVGPQAWRHVPEAQGEPRGPAGFKLLALAPVPLPTVLPMEPAPHLEPALRAYLPRVVSLRLEAGHGQWLSEFRTVTVLFINLGDPAFAASQHPEALQLALRTLQAILFRHGGSANQVVVDDKGVVMVAAFGLPPLSHEDDAVRAVQAALEVRAALRERGATYRLGLATGRVFCGTMGGDTRREYVMVGHTVNLAARLMQAAVDDILCDASTLQLSASRVRFELLPPLKMKGITHSVPIFRPQESGLEPESGRSTRVVGRQHERSRLSAAVRALAEAGTGGTVLIDAEAGMGKSVLVAEALEEARARGLSTAQGAGSPEERSRAYHAWRSVLPALLGLEGAQDAATRAAHLLQRMRHRPEQAAWAPLLNGVLPVQLPEGDLPQHMTAALRGANTRELLVQLLDDASRERPRVVVLDDAHWMDSASWELALAVQRRVKRLLLVLCTRPPAETAIAEYRQLREAPGTLNLSLERMPQDEVLTLVCQRLGARRLPTPVVTLLRERAEGHPFFSEQLACALRDAGHLTVERGECRWVSGTGGQPAPGIPGTIQGLLISRMDRLTPQQQLTVKVASVLGRTFPFALLRDIHPVESDRASLPEQLAALHRLGLVEPEAPSDEGPVYAFKHVLIQEAAYHLMAFSQRRELHRAVAQHHERAGHGAEHLPLLAHHWHRAEEPERALSYLERAAETAAARGAPREAITLLTQALELSASGPPTPPPRATRWHARLAAAHHALGEMEPALTQGDRALRLLGDSRPVNRWAWMRRLLVEGGQHLARLVLSRGRPPAPPSDEERERLTLAAGLFALLSEQTFYENRLLESITSNFAAVNRAERARAFSTAAVSYNALGYMAGMGRARGLARHYFRRAGASGPSPHTDVVEGAYHLTFGRWEEGLRQVERGIAAARRINDCFTQCTGLEVLGMGLEMARAPGAAQAVRETLLQVATEAASAVNSMWALSEMAPTLLQLARLEEAQTRLREAQALLPHSDPLAVLRYHCNAALVAYRAGEGVQSLGHAREALRMLRLRPVVVWSDVTSLSALVQACLELWEEAQGASASVQAEVRALMRESLRVLHKASRLYPTALSRAARLEGTRAWLEGKPARAQTLWRRALEYARAYRMPTDEGLAHQALARAAAPSSATRVLHHHQARRLFEHLGAHGLIQALDRWEYPSTLPGQPMPKSIVL</sequence>
<dbReference type="PANTHER" id="PTHR16305:SF28">
    <property type="entry name" value="GUANYLATE CYCLASE DOMAIN-CONTAINING PROTEIN"/>
    <property type="match status" value="1"/>
</dbReference>
<keyword evidence="2" id="KW-0067">ATP-binding</keyword>
<name>A0A250IFY6_9BACT</name>
<dbReference type="EMBL" id="CP022163">
    <property type="protein sequence ID" value="ATB30077.1"/>
    <property type="molecule type" value="Genomic_DNA"/>
</dbReference>
<dbReference type="Pfam" id="PF00211">
    <property type="entry name" value="Guanylate_cyc"/>
    <property type="match status" value="1"/>
</dbReference>
<dbReference type="SUPFAM" id="SSF55073">
    <property type="entry name" value="Nucleotide cyclase"/>
    <property type="match status" value="2"/>
</dbReference>